<reference evidence="2 3" key="1">
    <citation type="journal article" date="2013" name="Genome Announc.">
        <title>Genome Sequence of the Obligate Gammaproteobacterial Methanotroph Methylomicrobium album Strain BG8.</title>
        <authorList>
            <person name="Kits K.D."/>
            <person name="Kalyuzhnaya M.G."/>
            <person name="Klotz M.G."/>
            <person name="Jetten M.S."/>
            <person name="Op den Camp H.J."/>
            <person name="Vuilleumier S."/>
            <person name="Bringel F."/>
            <person name="Dispirito A.A."/>
            <person name="Murrell J.C."/>
            <person name="Bruce D."/>
            <person name="Cheng J.F."/>
            <person name="Copeland A."/>
            <person name="Goodwin L."/>
            <person name="Hauser L."/>
            <person name="Lajus A."/>
            <person name="Land M.L."/>
            <person name="Lapidus A."/>
            <person name="Lucas S."/>
            <person name="Medigue C."/>
            <person name="Pitluck S."/>
            <person name="Woyke T."/>
            <person name="Zeytun A."/>
            <person name="Stein L.Y."/>
        </authorList>
    </citation>
    <scope>NUCLEOTIDE SEQUENCE [LARGE SCALE GENOMIC DNA]</scope>
    <source>
        <strain evidence="2 3">BG8</strain>
    </source>
</reference>
<keyword evidence="1" id="KW-0472">Membrane</keyword>
<evidence type="ECO:0000313" key="3">
    <source>
        <dbReference type="Proteomes" id="UP000005090"/>
    </source>
</evidence>
<dbReference type="HOGENOM" id="CLU_1650146_0_0_6"/>
<keyword evidence="1" id="KW-1133">Transmembrane helix</keyword>
<dbReference type="EMBL" id="CM001475">
    <property type="protein sequence ID" value="EIC29379.1"/>
    <property type="molecule type" value="Genomic_DNA"/>
</dbReference>
<evidence type="ECO:0000313" key="2">
    <source>
        <dbReference type="EMBL" id="EIC29379.1"/>
    </source>
</evidence>
<proteinExistence type="predicted"/>
<gene>
    <name evidence="2" type="ORF">Metal_1600</name>
</gene>
<dbReference type="eggNOG" id="ENOG502ZQSH">
    <property type="taxonomic scope" value="Bacteria"/>
</dbReference>
<name>H8GLL4_METAL</name>
<dbReference type="AlphaFoldDB" id="H8GLL4"/>
<keyword evidence="3" id="KW-1185">Reference proteome</keyword>
<evidence type="ECO:0000256" key="1">
    <source>
        <dbReference type="SAM" id="Phobius"/>
    </source>
</evidence>
<sequence>MSNEDKTKPSLDTAKNLFGNLTSAALNLKETKPKVFYGAVGGVALLVLIAVFSGGESRPAVQQYNKQALAVGQTYSLKSPNSYDPNSTIRIVPAPGTLAAYDDTEEADRTGTCQHFPQGTKVKVLRLQDAFDTANSFAEVSIEGGECNGKTGWVLSIDLQ</sequence>
<accession>H8GLL4</accession>
<dbReference type="Proteomes" id="UP000005090">
    <property type="component" value="Chromosome"/>
</dbReference>
<keyword evidence="1" id="KW-0812">Transmembrane</keyword>
<feature type="transmembrane region" description="Helical" evidence="1">
    <location>
        <begin position="35"/>
        <end position="55"/>
    </location>
</feature>
<organism evidence="2 3">
    <name type="scientific">Methylomicrobium album BG8</name>
    <dbReference type="NCBI Taxonomy" id="686340"/>
    <lineage>
        <taxon>Bacteria</taxon>
        <taxon>Pseudomonadati</taxon>
        <taxon>Pseudomonadota</taxon>
        <taxon>Gammaproteobacteria</taxon>
        <taxon>Methylococcales</taxon>
        <taxon>Methylococcaceae</taxon>
        <taxon>Methylomicrobium</taxon>
    </lineage>
</organism>
<protein>
    <submittedName>
        <fullName evidence="2">Uncharacterized protein</fullName>
    </submittedName>
</protein>
<dbReference type="RefSeq" id="WP_005371177.1">
    <property type="nucleotide sequence ID" value="NZ_CM001475.1"/>
</dbReference>